<keyword evidence="6 12" id="KW-0547">Nucleotide-binding</keyword>
<sequence length="757" mass="84046">MRIPFCLAFLLYLCKESLASFIPIDNYLVACGSSDKLTFQDRTFIPDSEHANVEIKAMKSVALTTKHGVPSPLYQSARVFSEQSSYKFKIEQQGRHWIRLYFHPFPHSNPNMAFASITVVTDNSFVLLNNFIFQDNKDSYLFKEYVIIVTSNELLLTFIPHHNSIVFVNAVEVVSMPDLLFPQLLNPPVPSNFALETVYRLNIGGASIASHDDILSRTWENDEIYFHSASTAVNISTNTSSIKPMDFLPITAPPLVYASAKAWGDDATSGSRLSWNFSVSPDFIYFVRIHFCNIISNVSNSLHLDLFINEGITLKSLVLSFLTGDLAEPYFKGFVTNGKGNSLTVSVSPDMMTDSTNATMNGLEILKISNDFGSLDGFSSVDDILTKSSKISTKLKVIIIGCTVSVFMFLAFLGLSLCYLIARRREKKSEITFKFPKRFTLQAIKQATNDFDQSLLIGEGGFGKVYQGTLENGETVAIKVANHESKQGLNEFHNEIELLSGLGHPNLVSLIGCCTENSELILVYKYMAKGSFSSHLYGTDFVPLSWKQRLGICIGAAKGLCYLHFGAKHSIIHRDVKTANILLDENLVAKVADFGISKKGRLDKSHVTTNVKGSFGYLDPDYFRTKCLTEKSDVYSFGAVLIEVICGKPALDDARPTQHVNLAIWALNCHENGTFHEMMDPYLIGKVNMDSLTKVSELAWKCLHDSRVKRPPMAYVLCQLEEALHLELSSPLCNGSADSVSHAHLENGFANGIEDVA</sequence>
<dbReference type="GO" id="GO:0005524">
    <property type="term" value="F:ATP binding"/>
    <property type="evidence" value="ECO:0007669"/>
    <property type="project" value="UniProtKB-UniRule"/>
</dbReference>
<dbReference type="GO" id="GO:0016020">
    <property type="term" value="C:membrane"/>
    <property type="evidence" value="ECO:0007669"/>
    <property type="project" value="UniProtKB-SubCell"/>
</dbReference>
<dbReference type="InterPro" id="IPR001245">
    <property type="entry name" value="Ser-Thr/Tyr_kinase_cat_dom"/>
</dbReference>
<protein>
    <submittedName>
        <fullName evidence="17">Receptor-like protein kinase THESEUS 1</fullName>
    </submittedName>
</protein>
<evidence type="ECO:0000256" key="13">
    <source>
        <dbReference type="SAM" id="Phobius"/>
    </source>
</evidence>
<keyword evidence="16" id="KW-1185">Reference proteome</keyword>
<feature type="chain" id="PRO_5034893978" evidence="14">
    <location>
        <begin position="20"/>
        <end position="757"/>
    </location>
</feature>
<keyword evidence="11" id="KW-0325">Glycoprotein</keyword>
<keyword evidence="3" id="KW-0808">Transferase</keyword>
<keyword evidence="2" id="KW-0723">Serine/threonine-protein kinase</keyword>
<feature type="transmembrane region" description="Helical" evidence="13">
    <location>
        <begin position="397"/>
        <end position="422"/>
    </location>
</feature>
<proteinExistence type="predicted"/>
<reference evidence="17" key="2">
    <citation type="submission" date="2025-08" db="UniProtKB">
        <authorList>
            <consortium name="RefSeq"/>
        </authorList>
    </citation>
    <scope>IDENTIFICATION</scope>
    <source>
        <tissue evidence="17">Young leaves</tissue>
    </source>
</reference>
<dbReference type="InterPro" id="IPR024788">
    <property type="entry name" value="Malectin-like_Carb-bd_dom"/>
</dbReference>
<dbReference type="FunFam" id="2.60.120.430:FF:000005">
    <property type="entry name" value="Putative receptor-like protein kinase"/>
    <property type="match status" value="1"/>
</dbReference>
<evidence type="ECO:0000256" key="14">
    <source>
        <dbReference type="SAM" id="SignalP"/>
    </source>
</evidence>
<feature type="domain" description="Protein kinase" evidence="15">
    <location>
        <begin position="451"/>
        <end position="728"/>
    </location>
</feature>
<name>A0A8B8LKC6_ABRPR</name>
<dbReference type="Pfam" id="PF12819">
    <property type="entry name" value="Malectin_like"/>
    <property type="match status" value="1"/>
</dbReference>
<dbReference type="Gene3D" id="1.10.510.10">
    <property type="entry name" value="Transferase(Phosphotransferase) domain 1"/>
    <property type="match status" value="1"/>
</dbReference>
<evidence type="ECO:0000256" key="2">
    <source>
        <dbReference type="ARBA" id="ARBA00022527"/>
    </source>
</evidence>
<dbReference type="PANTHER" id="PTHR45631">
    <property type="entry name" value="OS07G0107800 PROTEIN-RELATED"/>
    <property type="match status" value="1"/>
</dbReference>
<evidence type="ECO:0000256" key="3">
    <source>
        <dbReference type="ARBA" id="ARBA00022679"/>
    </source>
</evidence>
<dbReference type="Gene3D" id="2.60.120.430">
    <property type="entry name" value="Galactose-binding lectin"/>
    <property type="match status" value="2"/>
</dbReference>
<evidence type="ECO:0000256" key="11">
    <source>
        <dbReference type="ARBA" id="ARBA00023180"/>
    </source>
</evidence>
<keyword evidence="10 13" id="KW-0472">Membrane</keyword>
<dbReference type="AlphaFoldDB" id="A0A8B8LKC6"/>
<dbReference type="GO" id="GO:0004674">
    <property type="term" value="F:protein serine/threonine kinase activity"/>
    <property type="evidence" value="ECO:0007669"/>
    <property type="project" value="UniProtKB-KW"/>
</dbReference>
<dbReference type="FunFam" id="1.10.510.10:FF:000252">
    <property type="entry name" value="Receptor-like protein kinase FERONIA"/>
    <property type="match status" value="1"/>
</dbReference>
<dbReference type="KEGG" id="aprc:113865106"/>
<evidence type="ECO:0000256" key="6">
    <source>
        <dbReference type="ARBA" id="ARBA00022741"/>
    </source>
</evidence>
<evidence type="ECO:0000256" key="8">
    <source>
        <dbReference type="ARBA" id="ARBA00022840"/>
    </source>
</evidence>
<evidence type="ECO:0000313" key="16">
    <source>
        <dbReference type="Proteomes" id="UP000694853"/>
    </source>
</evidence>
<organism evidence="16 17">
    <name type="scientific">Abrus precatorius</name>
    <name type="common">Indian licorice</name>
    <name type="synonym">Glycine abrus</name>
    <dbReference type="NCBI Taxonomy" id="3816"/>
    <lineage>
        <taxon>Eukaryota</taxon>
        <taxon>Viridiplantae</taxon>
        <taxon>Streptophyta</taxon>
        <taxon>Embryophyta</taxon>
        <taxon>Tracheophyta</taxon>
        <taxon>Spermatophyta</taxon>
        <taxon>Magnoliopsida</taxon>
        <taxon>eudicotyledons</taxon>
        <taxon>Gunneridae</taxon>
        <taxon>Pentapetalae</taxon>
        <taxon>rosids</taxon>
        <taxon>fabids</taxon>
        <taxon>Fabales</taxon>
        <taxon>Fabaceae</taxon>
        <taxon>Papilionoideae</taxon>
        <taxon>50 kb inversion clade</taxon>
        <taxon>NPAAA clade</taxon>
        <taxon>indigoferoid/millettioid clade</taxon>
        <taxon>Abreae</taxon>
        <taxon>Abrus</taxon>
    </lineage>
</organism>
<evidence type="ECO:0000256" key="9">
    <source>
        <dbReference type="ARBA" id="ARBA00022989"/>
    </source>
</evidence>
<dbReference type="PROSITE" id="PS00108">
    <property type="entry name" value="PROTEIN_KINASE_ST"/>
    <property type="match status" value="1"/>
</dbReference>
<evidence type="ECO:0000256" key="10">
    <source>
        <dbReference type="ARBA" id="ARBA00023136"/>
    </source>
</evidence>
<dbReference type="Pfam" id="PF07714">
    <property type="entry name" value="PK_Tyr_Ser-Thr"/>
    <property type="match status" value="1"/>
</dbReference>
<dbReference type="RefSeq" id="XP_027355274.1">
    <property type="nucleotide sequence ID" value="XM_027499473.1"/>
</dbReference>
<comment type="subcellular location">
    <subcellularLocation>
        <location evidence="1">Membrane</location>
        <topology evidence="1">Single-pass type I membrane protein</topology>
    </subcellularLocation>
</comment>
<feature type="signal peptide" evidence="14">
    <location>
        <begin position="1"/>
        <end position="19"/>
    </location>
</feature>
<dbReference type="InterPro" id="IPR000719">
    <property type="entry name" value="Prot_kinase_dom"/>
</dbReference>
<keyword evidence="8 12" id="KW-0067">ATP-binding</keyword>
<dbReference type="PROSITE" id="PS50011">
    <property type="entry name" value="PROTEIN_KINASE_DOM"/>
    <property type="match status" value="1"/>
</dbReference>
<keyword evidence="4 13" id="KW-0812">Transmembrane</keyword>
<dbReference type="SUPFAM" id="SSF56112">
    <property type="entry name" value="Protein kinase-like (PK-like)"/>
    <property type="match status" value="1"/>
</dbReference>
<evidence type="ECO:0000313" key="17">
    <source>
        <dbReference type="RefSeq" id="XP_027355274.1"/>
    </source>
</evidence>
<evidence type="ECO:0000256" key="12">
    <source>
        <dbReference type="PROSITE-ProRule" id="PRU10141"/>
    </source>
</evidence>
<keyword evidence="7" id="KW-0418">Kinase</keyword>
<dbReference type="OrthoDB" id="1383506at2759"/>
<keyword evidence="9 13" id="KW-1133">Transmembrane helix</keyword>
<dbReference type="Proteomes" id="UP000694853">
    <property type="component" value="Unplaced"/>
</dbReference>
<dbReference type="GeneID" id="113865106"/>
<dbReference type="FunFam" id="3.30.200.20:FF:000039">
    <property type="entry name" value="receptor-like protein kinase FERONIA"/>
    <property type="match status" value="1"/>
</dbReference>
<evidence type="ECO:0000256" key="1">
    <source>
        <dbReference type="ARBA" id="ARBA00004479"/>
    </source>
</evidence>
<gene>
    <name evidence="17" type="primary">LOC113865106</name>
</gene>
<keyword evidence="5 14" id="KW-0732">Signal</keyword>
<feature type="binding site" evidence="12">
    <location>
        <position position="479"/>
    </location>
    <ligand>
        <name>ATP</name>
        <dbReference type="ChEBI" id="CHEBI:30616"/>
    </ligand>
</feature>
<evidence type="ECO:0000259" key="15">
    <source>
        <dbReference type="PROSITE" id="PS50011"/>
    </source>
</evidence>
<evidence type="ECO:0000256" key="5">
    <source>
        <dbReference type="ARBA" id="ARBA00022729"/>
    </source>
</evidence>
<dbReference type="InterPro" id="IPR008271">
    <property type="entry name" value="Ser/Thr_kinase_AS"/>
</dbReference>
<dbReference type="Gene3D" id="3.30.200.20">
    <property type="entry name" value="Phosphorylase Kinase, domain 1"/>
    <property type="match status" value="1"/>
</dbReference>
<dbReference type="PANTHER" id="PTHR45631:SF68">
    <property type="entry name" value="REPEAT FAMILY PROTEIN, PUTATIVE, EXPRESSED-RELATED"/>
    <property type="match status" value="1"/>
</dbReference>
<dbReference type="InterPro" id="IPR017441">
    <property type="entry name" value="Protein_kinase_ATP_BS"/>
</dbReference>
<accession>A0A8B8LKC6</accession>
<evidence type="ECO:0000256" key="7">
    <source>
        <dbReference type="ARBA" id="ARBA00022777"/>
    </source>
</evidence>
<dbReference type="InterPro" id="IPR011009">
    <property type="entry name" value="Kinase-like_dom_sf"/>
</dbReference>
<dbReference type="CDD" id="cd14066">
    <property type="entry name" value="STKc_IRAK"/>
    <property type="match status" value="1"/>
</dbReference>
<dbReference type="SMART" id="SM00220">
    <property type="entry name" value="S_TKc"/>
    <property type="match status" value="1"/>
</dbReference>
<reference evidence="16" key="1">
    <citation type="journal article" date="2019" name="Toxins">
        <title>Detection of Abrin-Like and Prepropulchellin-Like Toxin Genes and Transcripts Using Whole Genome Sequencing and Full-Length Transcript Sequencing of Abrus precatorius.</title>
        <authorList>
            <person name="Hovde B.T."/>
            <person name="Daligault H.E."/>
            <person name="Hanschen E.R."/>
            <person name="Kunde Y.A."/>
            <person name="Johnson M.B."/>
            <person name="Starkenburg S.R."/>
            <person name="Johnson S.L."/>
        </authorList>
    </citation>
    <scope>NUCLEOTIDE SEQUENCE [LARGE SCALE GENOMIC DNA]</scope>
</reference>
<evidence type="ECO:0000256" key="4">
    <source>
        <dbReference type="ARBA" id="ARBA00022692"/>
    </source>
</evidence>
<dbReference type="PROSITE" id="PS00107">
    <property type="entry name" value="PROTEIN_KINASE_ATP"/>
    <property type="match status" value="1"/>
</dbReference>